<gene>
    <name evidence="4" type="ORF">BCR35DRAFT_260374</name>
</gene>
<sequence>MSFSRTRAAAQAAAQAAARVAPSARVGPSAAPTSTSLLLRPYSTNPSSSTPPPPPSTDSKTSERPTPKPTPTNLPGSNLPNAGKYSPMTVSVVTKLANLFGYHSQTSTAIRTASDYYDRCAERGEIAAPFFYEECSLPPSFQTWFSITTLHVWLLSVRFRSLPPPLGRTYIQELINHFFIDVELRIRGPYAVTQGRLIKGYMKDMLEQYHGSCAAYDEGLISGDPVLAAAVWRNVFGGGWGGVGGVKGKRAPKAGEVPEIGPNPNPLAVDPVQKKVLKKGQKSEDVFTTDEPIVDPSRASFTPLYPDDPDLEFVPSLEKMVVYIRKEIQRLERLPDHVVMGGKPETGPGSLVDFSKL</sequence>
<dbReference type="GO" id="GO:0005739">
    <property type="term" value="C:mitochondrion"/>
    <property type="evidence" value="ECO:0007669"/>
    <property type="project" value="TreeGrafter"/>
</dbReference>
<dbReference type="PANTHER" id="PTHR12184:SF1">
    <property type="entry name" value="UBIQUINOL-CYTOCHROME-C REDUCTASE COMPLEX ASSEMBLY FACTOR 1"/>
    <property type="match status" value="1"/>
</dbReference>
<evidence type="ECO:0000256" key="1">
    <source>
        <dbReference type="ARBA" id="ARBA00006407"/>
    </source>
</evidence>
<accession>A0A1Y2G512</accession>
<dbReference type="InterPro" id="IPR021150">
    <property type="entry name" value="Ubiq_cyt_c_chap"/>
</dbReference>
<dbReference type="STRING" id="106004.A0A1Y2G512"/>
<feature type="domain" description="Ubiquinol-cytochrome c chaperone" evidence="3">
    <location>
        <begin position="133"/>
        <end position="239"/>
    </location>
</feature>
<comment type="caution">
    <text evidence="4">The sequence shown here is derived from an EMBL/GenBank/DDBJ whole genome shotgun (WGS) entry which is preliminary data.</text>
</comment>
<dbReference type="PANTHER" id="PTHR12184">
    <property type="entry name" value="UBIQUINOL-CYTOCHROME C REDUCTASE COMPLEX ASSEMBLY FACTOR 1 FAMILY MEMBER"/>
    <property type="match status" value="1"/>
</dbReference>
<dbReference type="InParanoid" id="A0A1Y2G512"/>
<comment type="similarity">
    <text evidence="1">Belongs to the CBP3 family.</text>
</comment>
<evidence type="ECO:0000313" key="5">
    <source>
        <dbReference type="Proteomes" id="UP000193467"/>
    </source>
</evidence>
<evidence type="ECO:0000256" key="2">
    <source>
        <dbReference type="SAM" id="MobiDB-lite"/>
    </source>
</evidence>
<dbReference type="Pfam" id="PF03981">
    <property type="entry name" value="Ubiq_cyt_C_chap"/>
    <property type="match status" value="1"/>
</dbReference>
<dbReference type="OrthoDB" id="10253878at2759"/>
<evidence type="ECO:0000313" key="4">
    <source>
        <dbReference type="EMBL" id="ORY92610.1"/>
    </source>
</evidence>
<organism evidence="4 5">
    <name type="scientific">Leucosporidium creatinivorum</name>
    <dbReference type="NCBI Taxonomy" id="106004"/>
    <lineage>
        <taxon>Eukaryota</taxon>
        <taxon>Fungi</taxon>
        <taxon>Dikarya</taxon>
        <taxon>Basidiomycota</taxon>
        <taxon>Pucciniomycotina</taxon>
        <taxon>Microbotryomycetes</taxon>
        <taxon>Leucosporidiales</taxon>
        <taxon>Leucosporidium</taxon>
    </lineage>
</organism>
<proteinExistence type="inferred from homology"/>
<feature type="compositionally biased region" description="Low complexity" evidence="2">
    <location>
        <begin position="8"/>
        <end position="18"/>
    </location>
</feature>
<evidence type="ECO:0000259" key="3">
    <source>
        <dbReference type="Pfam" id="PF03981"/>
    </source>
</evidence>
<dbReference type="AlphaFoldDB" id="A0A1Y2G512"/>
<dbReference type="InterPro" id="IPR007129">
    <property type="entry name" value="Ubiqinol_cyt_c_chaperone_CPB3"/>
</dbReference>
<dbReference type="EMBL" id="MCGR01000001">
    <property type="protein sequence ID" value="ORY92610.1"/>
    <property type="molecule type" value="Genomic_DNA"/>
</dbReference>
<reference evidence="4 5" key="1">
    <citation type="submission" date="2016-07" db="EMBL/GenBank/DDBJ databases">
        <title>Pervasive Adenine N6-methylation of Active Genes in Fungi.</title>
        <authorList>
            <consortium name="DOE Joint Genome Institute"/>
            <person name="Mondo S.J."/>
            <person name="Dannebaum R.O."/>
            <person name="Kuo R.C."/>
            <person name="Labutti K."/>
            <person name="Haridas S."/>
            <person name="Kuo A."/>
            <person name="Salamov A."/>
            <person name="Ahrendt S.R."/>
            <person name="Lipzen A."/>
            <person name="Sullivan W."/>
            <person name="Andreopoulos W.B."/>
            <person name="Clum A."/>
            <person name="Lindquist E."/>
            <person name="Daum C."/>
            <person name="Ramamoorthy G.K."/>
            <person name="Gryganskyi A."/>
            <person name="Culley D."/>
            <person name="Magnuson J.K."/>
            <person name="James T.Y."/>
            <person name="O'Malley M.A."/>
            <person name="Stajich J.E."/>
            <person name="Spatafora J.W."/>
            <person name="Visel A."/>
            <person name="Grigoriev I.V."/>
        </authorList>
    </citation>
    <scope>NUCLEOTIDE SEQUENCE [LARGE SCALE GENOMIC DNA]</scope>
    <source>
        <strain evidence="4 5">62-1032</strain>
    </source>
</reference>
<protein>
    <submittedName>
        <fullName evidence="4">Ubiquinol-cytochrome C chaperone-domain-containing protein</fullName>
    </submittedName>
</protein>
<dbReference type="GO" id="GO:0034551">
    <property type="term" value="P:mitochondrial respiratory chain complex III assembly"/>
    <property type="evidence" value="ECO:0007669"/>
    <property type="project" value="TreeGrafter"/>
</dbReference>
<name>A0A1Y2G512_9BASI</name>
<keyword evidence="5" id="KW-1185">Reference proteome</keyword>
<feature type="region of interest" description="Disordered" evidence="2">
    <location>
        <begin position="1"/>
        <end position="83"/>
    </location>
</feature>
<dbReference type="Proteomes" id="UP000193467">
    <property type="component" value="Unassembled WGS sequence"/>
</dbReference>